<dbReference type="OrthoDB" id="1936552at2"/>
<organism evidence="6 7">
    <name type="scientific">Micromonospora lupini str. Lupac 08</name>
    <dbReference type="NCBI Taxonomy" id="1150864"/>
    <lineage>
        <taxon>Bacteria</taxon>
        <taxon>Bacillati</taxon>
        <taxon>Actinomycetota</taxon>
        <taxon>Actinomycetes</taxon>
        <taxon>Micromonosporales</taxon>
        <taxon>Micromonosporaceae</taxon>
        <taxon>Micromonospora</taxon>
    </lineage>
</organism>
<dbReference type="EMBL" id="CAIE01000017">
    <property type="protein sequence ID" value="CCH17316.1"/>
    <property type="molecule type" value="Genomic_DNA"/>
</dbReference>
<dbReference type="SUPFAM" id="SSF53756">
    <property type="entry name" value="UDP-Glycosyltransferase/glycogen phosphorylase"/>
    <property type="match status" value="1"/>
</dbReference>
<dbReference type="Pfam" id="PF13579">
    <property type="entry name" value="Glyco_trans_4_4"/>
    <property type="match status" value="1"/>
</dbReference>
<name>I0L0G9_9ACTN</name>
<keyword evidence="7" id="KW-1185">Reference proteome</keyword>
<dbReference type="RefSeq" id="WP_007457887.1">
    <property type="nucleotide sequence ID" value="NZ_HF570108.1"/>
</dbReference>
<dbReference type="Gene3D" id="3.40.50.2000">
    <property type="entry name" value="Glycogen Phosphorylase B"/>
    <property type="match status" value="2"/>
</dbReference>
<reference evidence="7" key="1">
    <citation type="journal article" date="2012" name="J. Bacteriol.">
        <title>Genome Sequence of Micromonospora lupini Lupac 08, Isolated from Root Nodules of Lupinus angustifolius.</title>
        <authorList>
            <person name="Alonso-Vega P."/>
            <person name="Normand P."/>
            <person name="Bacigalupe R."/>
            <person name="Pujic P."/>
            <person name="Lajus A."/>
            <person name="Vallenet D."/>
            <person name="Carro L."/>
            <person name="Coll P."/>
            <person name="Trujillo M.E."/>
        </authorList>
    </citation>
    <scope>NUCLEOTIDE SEQUENCE [LARGE SCALE GENOMIC DNA]</scope>
    <source>
        <strain evidence="7">Lupac 08</strain>
    </source>
</reference>
<comment type="caution">
    <text evidence="6">The sequence shown here is derived from an EMBL/GenBank/DDBJ whole genome shotgun (WGS) entry which is preliminary data.</text>
</comment>
<evidence type="ECO:0000313" key="7">
    <source>
        <dbReference type="Proteomes" id="UP000003448"/>
    </source>
</evidence>
<gene>
    <name evidence="6" type="ORF">MILUP08_42237</name>
</gene>
<keyword evidence="2" id="KW-0328">Glycosyltransferase</keyword>
<dbReference type="GO" id="GO:0016757">
    <property type="term" value="F:glycosyltransferase activity"/>
    <property type="evidence" value="ECO:0007669"/>
    <property type="project" value="UniProtKB-KW"/>
</dbReference>
<dbReference type="PANTHER" id="PTHR12526">
    <property type="entry name" value="GLYCOSYLTRANSFERASE"/>
    <property type="match status" value="1"/>
</dbReference>
<dbReference type="Proteomes" id="UP000003448">
    <property type="component" value="Unassembled WGS sequence"/>
</dbReference>
<evidence type="ECO:0000313" key="6">
    <source>
        <dbReference type="EMBL" id="CCH17316.1"/>
    </source>
</evidence>
<accession>I0L0G9</accession>
<evidence type="ECO:0000256" key="3">
    <source>
        <dbReference type="ARBA" id="ARBA00022679"/>
    </source>
</evidence>
<dbReference type="PANTHER" id="PTHR12526:SF640">
    <property type="entry name" value="COLANIC ACID BIOSYNTHESIS GLYCOSYLTRANSFERASE WCAL-RELATED"/>
    <property type="match status" value="1"/>
</dbReference>
<feature type="domain" description="Glycosyltransferase subfamily 4-like N-terminal" evidence="5">
    <location>
        <begin position="22"/>
        <end position="187"/>
    </location>
</feature>
<evidence type="ECO:0000259" key="4">
    <source>
        <dbReference type="Pfam" id="PF13524"/>
    </source>
</evidence>
<proteinExistence type="inferred from homology"/>
<keyword evidence="3 6" id="KW-0808">Transferase</keyword>
<feature type="domain" description="Spore protein YkvP/CgeB glycosyl transferase-like" evidence="4">
    <location>
        <begin position="246"/>
        <end position="388"/>
    </location>
</feature>
<dbReference type="STRING" id="1150864.MILUP08_42237"/>
<dbReference type="eggNOG" id="COG0438">
    <property type="taxonomic scope" value="Bacteria"/>
</dbReference>
<dbReference type="Pfam" id="PF13524">
    <property type="entry name" value="Glyco_trans_1_2"/>
    <property type="match status" value="1"/>
</dbReference>
<sequence>MRRTRWVACVGPFLFPWGEAGSRRVHGLVASLAAAGYDVVVAGGGPEPRVRTPLPGVDGPGSVSHIGLAERPPPTAGPVGSSIQTLVRWGQRTVRWLDAQPTRPSHVLVHGGQAQYMFHLQRWCRRHGVPLIVDVVDWFNGRHVRGGYLGPLHVSMKLALHHYYPRCDGVIVISSYLEDHYRRTGRPLLRVPPTLDVKGLTLDARQTAAGGSSPLTLAYAGNPHGNKKDLLGTVIEAVGRVQRDGARVELRIYGPTVDEVRGLVEGRALPEGVRCLGRLPQAEVASALQAADFTVLVRRPDRATNAGFSTKFCESLASGTPVIANLTSDMGRYLRPDLEGLVCRDHTLAGVTEAFRAAARLSDAQRSVMRQAARSQALESFDYRAYAEPLGRFFRHWD</sequence>
<dbReference type="InterPro" id="IPR028098">
    <property type="entry name" value="Glyco_trans_4-like_N"/>
</dbReference>
<comment type="similarity">
    <text evidence="1">Belongs to the glycosyltransferase group 1 family. Glycosyltransferase 4 subfamily.</text>
</comment>
<evidence type="ECO:0000256" key="2">
    <source>
        <dbReference type="ARBA" id="ARBA00022676"/>
    </source>
</evidence>
<dbReference type="InterPro" id="IPR055259">
    <property type="entry name" value="YkvP/CgeB_Glyco_trans-like"/>
</dbReference>
<evidence type="ECO:0000256" key="1">
    <source>
        <dbReference type="ARBA" id="ARBA00009481"/>
    </source>
</evidence>
<protein>
    <submittedName>
        <fullName evidence="6">Glycosyl transferase, group 1</fullName>
    </submittedName>
</protein>
<dbReference type="AlphaFoldDB" id="I0L0G9"/>
<evidence type="ECO:0000259" key="5">
    <source>
        <dbReference type="Pfam" id="PF13579"/>
    </source>
</evidence>